<dbReference type="InterPro" id="IPR001347">
    <property type="entry name" value="SIS_dom"/>
</dbReference>
<evidence type="ECO:0000313" key="5">
    <source>
        <dbReference type="EMBL" id="WYJ76238.1"/>
    </source>
</evidence>
<gene>
    <name evidence="5" type="ORF">DOK78_000864</name>
</gene>
<sequence length="253" mass="29553">MDIEARARAYSQNLSETDREILSYILEHKEEVTKLGIAELSQLVHASKSSIIRLTKKLEFKGFSEMKFYLEQSMDKQQVSSYSEQALMQLQKQDLEQTNRLIQQTDFTDIIYAMYQAETIYCYGTGFSQKNSLSELSQAMMYKGKRILTFPAKREFDMNMPLISRKDLVIFVSLSGETDAIKENIDMLTLRKIPTISITNLIQNYLSDKAMYNLFYSASPIFLTSQMKDEFYSFISLKLVIDTLIRKYFEYVR</sequence>
<keyword evidence="6" id="KW-1185">Reference proteome</keyword>
<dbReference type="SUPFAM" id="SSF46689">
    <property type="entry name" value="Homeodomain-like"/>
    <property type="match status" value="1"/>
</dbReference>
<dbReference type="CDD" id="cd05013">
    <property type="entry name" value="SIS_RpiR"/>
    <property type="match status" value="1"/>
</dbReference>
<keyword evidence="2" id="KW-0238">DNA-binding</keyword>
<keyword evidence="3" id="KW-0804">Transcription</keyword>
<reference evidence="5 6" key="1">
    <citation type="submission" date="2024-03" db="EMBL/GenBank/DDBJ databases">
        <title>The Genome Sequence of Enterococcus sp. DIV2402.</title>
        <authorList>
            <consortium name="The Broad Institute Genomics Platform"/>
            <consortium name="The Broad Institute Microbial Omics Core"/>
            <consortium name="The Broad Institute Genomic Center for Infectious Diseases"/>
            <person name="Earl A."/>
            <person name="Manson A."/>
            <person name="Gilmore M."/>
            <person name="Schwartman J."/>
            <person name="Shea T."/>
            <person name="Abouelleil A."/>
            <person name="Cao P."/>
            <person name="Chapman S."/>
            <person name="Cusick C."/>
            <person name="Young S."/>
            <person name="Neafsey D."/>
            <person name="Nusbaum C."/>
            <person name="Birren B."/>
        </authorList>
    </citation>
    <scope>NUCLEOTIDE SEQUENCE [LARGE SCALE GENOMIC DNA]</scope>
    <source>
        <strain evidence="5 6">DIV2402</strain>
    </source>
</reference>
<dbReference type="InterPro" id="IPR000281">
    <property type="entry name" value="HTH_RpiR"/>
</dbReference>
<dbReference type="EMBL" id="CP147251">
    <property type="protein sequence ID" value="WYJ76238.1"/>
    <property type="molecule type" value="Genomic_DNA"/>
</dbReference>
<dbReference type="PROSITE" id="PS51071">
    <property type="entry name" value="HTH_RPIR"/>
    <property type="match status" value="1"/>
</dbReference>
<dbReference type="Pfam" id="PF01418">
    <property type="entry name" value="HTH_6"/>
    <property type="match status" value="1"/>
</dbReference>
<dbReference type="Gene3D" id="1.10.10.10">
    <property type="entry name" value="Winged helix-like DNA-binding domain superfamily/Winged helix DNA-binding domain"/>
    <property type="match status" value="1"/>
</dbReference>
<dbReference type="PANTHER" id="PTHR30514:SF1">
    <property type="entry name" value="HTH-TYPE TRANSCRIPTIONAL REGULATOR HEXR-RELATED"/>
    <property type="match status" value="1"/>
</dbReference>
<evidence type="ECO:0000259" key="4">
    <source>
        <dbReference type="PROSITE" id="PS51071"/>
    </source>
</evidence>
<feature type="domain" description="HTH rpiR-type" evidence="4">
    <location>
        <begin position="1"/>
        <end position="77"/>
    </location>
</feature>
<dbReference type="InterPro" id="IPR035472">
    <property type="entry name" value="RpiR-like_SIS"/>
</dbReference>
<proteinExistence type="predicted"/>
<dbReference type="PANTHER" id="PTHR30514">
    <property type="entry name" value="GLUCOKINASE"/>
    <property type="match status" value="1"/>
</dbReference>
<dbReference type="Proteomes" id="UP000664701">
    <property type="component" value="Chromosome"/>
</dbReference>
<protein>
    <submittedName>
        <fullName evidence="5">RpiR family transcriptional regulator, glv operon transcriptional regulator</fullName>
    </submittedName>
</protein>
<evidence type="ECO:0000313" key="6">
    <source>
        <dbReference type="Proteomes" id="UP000664701"/>
    </source>
</evidence>
<organism evidence="5 6">
    <name type="scientific">Candidatus Enterococcus lowellii</name>
    <dbReference type="NCBI Taxonomy" id="2230877"/>
    <lineage>
        <taxon>Bacteria</taxon>
        <taxon>Bacillati</taxon>
        <taxon>Bacillota</taxon>
        <taxon>Bacilli</taxon>
        <taxon>Lactobacillales</taxon>
        <taxon>Enterococcaceae</taxon>
        <taxon>Enterococcus</taxon>
    </lineage>
</organism>
<dbReference type="InterPro" id="IPR036388">
    <property type="entry name" value="WH-like_DNA-bd_sf"/>
</dbReference>
<dbReference type="Gene3D" id="3.40.50.10490">
    <property type="entry name" value="Glucose-6-phosphate isomerase like protein, domain 1"/>
    <property type="match status" value="1"/>
</dbReference>
<dbReference type="InterPro" id="IPR009057">
    <property type="entry name" value="Homeodomain-like_sf"/>
</dbReference>
<dbReference type="InterPro" id="IPR046348">
    <property type="entry name" value="SIS_dom_sf"/>
</dbReference>
<dbReference type="Pfam" id="PF01380">
    <property type="entry name" value="SIS"/>
    <property type="match status" value="1"/>
</dbReference>
<evidence type="ECO:0000256" key="2">
    <source>
        <dbReference type="ARBA" id="ARBA00023125"/>
    </source>
</evidence>
<evidence type="ECO:0000256" key="3">
    <source>
        <dbReference type="ARBA" id="ARBA00023163"/>
    </source>
</evidence>
<keyword evidence="1" id="KW-0805">Transcription regulation</keyword>
<dbReference type="RefSeq" id="WP_207942499.1">
    <property type="nucleotide sequence ID" value="NZ_CP147251.1"/>
</dbReference>
<dbReference type="InterPro" id="IPR047640">
    <property type="entry name" value="RpiR-like"/>
</dbReference>
<accession>A0ABZ2SK54</accession>
<evidence type="ECO:0000256" key="1">
    <source>
        <dbReference type="ARBA" id="ARBA00023015"/>
    </source>
</evidence>
<name>A0ABZ2SK54_9ENTE</name>
<dbReference type="SUPFAM" id="SSF53697">
    <property type="entry name" value="SIS domain"/>
    <property type="match status" value="1"/>
</dbReference>